<name>A0ABX0YJG8_9PSED</name>
<dbReference type="Proteomes" id="UP000746535">
    <property type="component" value="Unassembled WGS sequence"/>
</dbReference>
<protein>
    <recommendedName>
        <fullName evidence="1">DUF637 domain-containing protein</fullName>
    </recommendedName>
</protein>
<feature type="domain" description="DUF637" evidence="1">
    <location>
        <begin position="282"/>
        <end position="338"/>
    </location>
</feature>
<evidence type="ECO:0000313" key="3">
    <source>
        <dbReference type="Proteomes" id="UP000746535"/>
    </source>
</evidence>
<dbReference type="InterPro" id="IPR025157">
    <property type="entry name" value="Hemagglutinin_rpt"/>
</dbReference>
<dbReference type="InterPro" id="IPR006915">
    <property type="entry name" value="DUF637_hemagglutn_put"/>
</dbReference>
<proteinExistence type="predicted"/>
<accession>A0ABX0YJG8</accession>
<sequence>VALSAGQDLTVTSSRIEAANEAYLVAGGKLALLAAEDSDYSLYDKKKKGHFGAKKTKHDEVTDVTNVGTEIKTGGDLLLVSGGDQTYQAAKLDSGKDLTLNSGGAIAFEGVKDLHQENHTKSNSNLAWNSAKGKGKTDETLKQSELVAQGEVAIHAVDGLNIDVKQVNQQTVSQAIDAMVKADPQLAWLKDAEQRGDVDWRQVKEIHDSFKYSQSSLGQGAMLAIIIVVSALTAGAASGALGTMAGVEAGSGFTMAAAGSTAMVQAGTAVGTAAAGLGNIVATAAITSVASKAAVSVINNKGQLGSTLKDVTSAESMKGYLTSAAMAGMMPGYDPASLGLNLASVQAVLMKSASDAFVNSVINGGSYSANLSAALAGEAGNVGMAFGFKMVGDFALGKYDDGTPQKVMAHALVGGLLAQATGGDFKTGAMAAGASEALVNVIKNMVGSDKSLQVMASQLTGLVAAASVNGDVGKGAEIAKYGAVYNRQLHSEEQEWLEKNAKTFADKYGISEQAAKERLAQQALKDTDILWRSLLSDGNDVNAQAFLESSGQTFTNELGKQQALFTTSGNQLFLPEMFADTVDPVFYKKFVQSGMSRELSAGVIQELKDSGVDLKNGAVNLYDAARQNPGAVLNGLWESVGNLPENVVDGFVQSGKSIGEGVAVAADADLSAKLNAIYGQDVGAIQKALLAIRIFTAVAGAKGVANVNDVVAGAISKKLDAVLVVKKVEKNDIESWDKLTYLSNSSAPEIRERLTKAIDEIRRELPEKGNAAFAEINIDSFSPETVVMKAFSGYNERISEFLPKPDGDLNSWLLKPKVATSKYVDTPEGYLRDMDTEFKVLENLAQKLKGNSAATGSINLISEKAVCPSCTSVIQQFRDMYPRIKLNVFTVEE</sequence>
<gene>
    <name evidence="2" type="ORF">HBH25_22610</name>
</gene>
<evidence type="ECO:0000313" key="2">
    <source>
        <dbReference type="EMBL" id="NJP03616.1"/>
    </source>
</evidence>
<dbReference type="Pfam" id="PF13332">
    <property type="entry name" value="Fil_haemagg_2"/>
    <property type="match status" value="1"/>
</dbReference>
<feature type="non-terminal residue" evidence="2">
    <location>
        <position position="1"/>
    </location>
</feature>
<dbReference type="EMBL" id="JAAVJI010000029">
    <property type="protein sequence ID" value="NJP03616.1"/>
    <property type="molecule type" value="Genomic_DNA"/>
</dbReference>
<reference evidence="2 3" key="1">
    <citation type="submission" date="2020-03" db="EMBL/GenBank/DDBJ databases">
        <authorList>
            <person name="Wang L."/>
            <person name="He N."/>
            <person name="Li Y."/>
            <person name="Fang Y."/>
            <person name="Zhang F."/>
        </authorList>
    </citation>
    <scope>NUCLEOTIDE SEQUENCE [LARGE SCALE GENOMIC DNA]</scope>
    <source>
        <strain evidence="3">hsmgli-8</strain>
    </source>
</reference>
<dbReference type="RefSeq" id="WP_178089115.1">
    <property type="nucleotide sequence ID" value="NZ_JAAVJI010000029.1"/>
</dbReference>
<dbReference type="InterPro" id="IPR032721">
    <property type="entry name" value="Toxin-deaminase"/>
</dbReference>
<evidence type="ECO:0000259" key="1">
    <source>
        <dbReference type="Pfam" id="PF04830"/>
    </source>
</evidence>
<dbReference type="Pfam" id="PF14424">
    <property type="entry name" value="Toxin-deaminase"/>
    <property type="match status" value="1"/>
</dbReference>
<feature type="domain" description="DUF637" evidence="1">
    <location>
        <begin position="345"/>
        <end position="432"/>
    </location>
</feature>
<dbReference type="Pfam" id="PF04830">
    <property type="entry name" value="DUF637"/>
    <property type="match status" value="2"/>
</dbReference>
<keyword evidence="3" id="KW-1185">Reference proteome</keyword>
<organism evidence="2 3">
    <name type="scientific">Pseudomonas quercus</name>
    <dbReference type="NCBI Taxonomy" id="2722792"/>
    <lineage>
        <taxon>Bacteria</taxon>
        <taxon>Pseudomonadati</taxon>
        <taxon>Pseudomonadota</taxon>
        <taxon>Gammaproteobacteria</taxon>
        <taxon>Pseudomonadales</taxon>
        <taxon>Pseudomonadaceae</taxon>
        <taxon>Pseudomonas</taxon>
    </lineage>
</organism>
<comment type="caution">
    <text evidence="2">The sequence shown here is derived from an EMBL/GenBank/DDBJ whole genome shotgun (WGS) entry which is preliminary data.</text>
</comment>